<dbReference type="GeneID" id="86049612"/>
<organism evidence="1 2">
    <name type="scientific">Bacteroides fluxus YIT 12057</name>
    <dbReference type="NCBI Taxonomy" id="763034"/>
    <lineage>
        <taxon>Bacteria</taxon>
        <taxon>Pseudomonadati</taxon>
        <taxon>Bacteroidota</taxon>
        <taxon>Bacteroidia</taxon>
        <taxon>Bacteroidales</taxon>
        <taxon>Bacteroidaceae</taxon>
        <taxon>Bacteroides</taxon>
    </lineage>
</organism>
<name>F3PTF3_9BACE</name>
<dbReference type="STRING" id="763034.HMPREF9446_02021"/>
<dbReference type="eggNOG" id="ENOG50347PF">
    <property type="taxonomic scope" value="Bacteria"/>
</dbReference>
<evidence type="ECO:0000313" key="2">
    <source>
        <dbReference type="Proteomes" id="UP000003416"/>
    </source>
</evidence>
<sequence length="147" mass="17130">MEEQPFDYSEVPRQFGLCAARDCPQSATCLRQISYNFAPASSPFLSTLNPRKIAEMTPGKCEYYCSNKKVRYAKGFLCTTESLPVRVSPIFRYRLIGSWGFRRYYQKRKGETLLSPAEQRQVIALAKELGLKQQEYFDAYKETYCWK</sequence>
<reference evidence="1 2" key="1">
    <citation type="submission" date="2011-02" db="EMBL/GenBank/DDBJ databases">
        <authorList>
            <person name="Weinstock G."/>
            <person name="Sodergren E."/>
            <person name="Clifton S."/>
            <person name="Fulton L."/>
            <person name="Fulton B."/>
            <person name="Courtney L."/>
            <person name="Fronick C."/>
            <person name="Harrison M."/>
            <person name="Strong C."/>
            <person name="Farmer C."/>
            <person name="Delahaunty K."/>
            <person name="Markovic C."/>
            <person name="Hall O."/>
            <person name="Minx P."/>
            <person name="Tomlinson C."/>
            <person name="Mitreva M."/>
            <person name="Hou S."/>
            <person name="Chen J."/>
            <person name="Wollam A."/>
            <person name="Pepin K.H."/>
            <person name="Johnson M."/>
            <person name="Bhonagiri V."/>
            <person name="Zhang X."/>
            <person name="Suruliraj S."/>
            <person name="Warren W."/>
            <person name="Chinwalla A."/>
            <person name="Mardis E.R."/>
            <person name="Wilson R.K."/>
        </authorList>
    </citation>
    <scope>NUCLEOTIDE SEQUENCE [LARGE SCALE GENOMIC DNA]</scope>
    <source>
        <strain evidence="1 2">YIT 12057</strain>
    </source>
</reference>
<evidence type="ECO:0000313" key="1">
    <source>
        <dbReference type="EMBL" id="EGF56878.1"/>
    </source>
</evidence>
<dbReference type="InterPro" id="IPR045724">
    <property type="entry name" value="DUF6078"/>
</dbReference>
<dbReference type="Pfam" id="PF19555">
    <property type="entry name" value="DUF6078"/>
    <property type="match status" value="1"/>
</dbReference>
<dbReference type="HOGENOM" id="CLU_115284_0_0_10"/>
<protein>
    <submittedName>
        <fullName evidence="1">Uncharacterized protein</fullName>
    </submittedName>
</protein>
<dbReference type="Proteomes" id="UP000003416">
    <property type="component" value="Unassembled WGS sequence"/>
</dbReference>
<accession>F3PTF3</accession>
<gene>
    <name evidence="1" type="ORF">HMPREF9446_02021</name>
</gene>
<dbReference type="AlphaFoldDB" id="F3PTF3"/>
<dbReference type="RefSeq" id="WP_009125286.1">
    <property type="nucleotide sequence ID" value="NZ_GL882633.1"/>
</dbReference>
<dbReference type="EMBL" id="AFBN01000036">
    <property type="protein sequence ID" value="EGF56878.1"/>
    <property type="molecule type" value="Genomic_DNA"/>
</dbReference>
<keyword evidence="2" id="KW-1185">Reference proteome</keyword>
<proteinExistence type="predicted"/>
<comment type="caution">
    <text evidence="1">The sequence shown here is derived from an EMBL/GenBank/DDBJ whole genome shotgun (WGS) entry which is preliminary data.</text>
</comment>